<gene>
    <name evidence="1" type="ORF">SAMN05444280_11060</name>
</gene>
<sequence length="80" mass="9504">MDIQTKKINFIQEFLRLKDEELINKLDNLLKLEKKKKFKEEIRPYSEEEFNAVIDKAEEDSKNGKVISADDLKNDIDSWS</sequence>
<dbReference type="AlphaFoldDB" id="A0A1M6G7A2"/>
<evidence type="ECO:0008006" key="3">
    <source>
        <dbReference type="Google" id="ProtNLM"/>
    </source>
</evidence>
<protein>
    <recommendedName>
        <fullName evidence="3">Addiction module component</fullName>
    </recommendedName>
</protein>
<dbReference type="RefSeq" id="WP_073168286.1">
    <property type="nucleotide sequence ID" value="NZ_FQZE01000010.1"/>
</dbReference>
<dbReference type="STRING" id="1168035.SAMN05444280_11060"/>
<dbReference type="EMBL" id="FQZE01000010">
    <property type="protein sequence ID" value="SHJ05845.1"/>
    <property type="molecule type" value="Genomic_DNA"/>
</dbReference>
<keyword evidence="2" id="KW-1185">Reference proteome</keyword>
<evidence type="ECO:0000313" key="2">
    <source>
        <dbReference type="Proteomes" id="UP000184050"/>
    </source>
</evidence>
<proteinExistence type="predicted"/>
<name>A0A1M6G7A2_9BACT</name>
<accession>A0A1M6G7A2</accession>
<dbReference type="Proteomes" id="UP000184050">
    <property type="component" value="Unassembled WGS sequence"/>
</dbReference>
<dbReference type="OrthoDB" id="773198at2"/>
<evidence type="ECO:0000313" key="1">
    <source>
        <dbReference type="EMBL" id="SHJ05845.1"/>
    </source>
</evidence>
<organism evidence="1 2">
    <name type="scientific">Tangfeifania diversioriginum</name>
    <dbReference type="NCBI Taxonomy" id="1168035"/>
    <lineage>
        <taxon>Bacteria</taxon>
        <taxon>Pseudomonadati</taxon>
        <taxon>Bacteroidota</taxon>
        <taxon>Bacteroidia</taxon>
        <taxon>Marinilabiliales</taxon>
        <taxon>Prolixibacteraceae</taxon>
        <taxon>Tangfeifania</taxon>
    </lineage>
</organism>
<reference evidence="1 2" key="1">
    <citation type="submission" date="2016-11" db="EMBL/GenBank/DDBJ databases">
        <authorList>
            <person name="Jaros S."/>
            <person name="Januszkiewicz K."/>
            <person name="Wedrychowicz H."/>
        </authorList>
    </citation>
    <scope>NUCLEOTIDE SEQUENCE [LARGE SCALE GENOMIC DNA]</scope>
    <source>
        <strain evidence="1 2">DSM 27063</strain>
    </source>
</reference>